<keyword evidence="8 12" id="KW-0862">Zinc</keyword>
<evidence type="ECO:0000256" key="7">
    <source>
        <dbReference type="ARBA" id="ARBA00022723"/>
    </source>
</evidence>
<dbReference type="EC" id="1.1.1.193" evidence="12"/>
<comment type="caution">
    <text evidence="17">The sequence shown here is derived from an EMBL/GenBank/DDBJ whole genome shotgun (WGS) entry which is preliminary data.</text>
</comment>
<feature type="binding site" evidence="15">
    <location>
        <position position="86"/>
    </location>
    <ligand>
        <name>Zn(2+)</name>
        <dbReference type="ChEBI" id="CHEBI:29105"/>
        <note>catalytic</note>
    </ligand>
</feature>
<dbReference type="EMBL" id="SAWY01000003">
    <property type="protein sequence ID" value="TPH18643.1"/>
    <property type="molecule type" value="Genomic_DNA"/>
</dbReference>
<dbReference type="PIRSF" id="PIRSF006769">
    <property type="entry name" value="RibD"/>
    <property type="match status" value="1"/>
</dbReference>
<keyword evidence="7 12" id="KW-0479">Metal-binding</keyword>
<dbReference type="PANTHER" id="PTHR38011:SF7">
    <property type="entry name" value="2,5-DIAMINO-6-RIBOSYLAMINO-4(3H)-PYRIMIDINONE 5'-PHOSPHATE REDUCTASE"/>
    <property type="match status" value="1"/>
</dbReference>
<dbReference type="Proteomes" id="UP000315303">
    <property type="component" value="Unassembled WGS sequence"/>
</dbReference>
<evidence type="ECO:0000259" key="16">
    <source>
        <dbReference type="PROSITE" id="PS51747"/>
    </source>
</evidence>
<dbReference type="InterPro" id="IPR024072">
    <property type="entry name" value="DHFR-like_dom_sf"/>
</dbReference>
<sequence>MAQAIRLAQKGLYTTSPNPRVGCVLVQNDQIIGEGYHQKAGQGHAEVNAIADVKKRFPNSFVEQLKGCTAYVTLEPCSHFGLTPPCAQGLINAKVGRVVSAMVDPNPSVSGNGLAMLDNAGITSQSGLLAQEAKALNPGFIKRMSENLPYVRCKLASSLDGKTAMANGESQWITASHARKDVQRLRAQSCAVITGADSVIVDNAKMNVRWQELGELRHHYKKETVRQPVRVIIDSQNRLTPDLAIFQQHSPIIIVGVAKNKSIEPSLEKAQQWPHFVEHVTVSESIQTHHQSNEHTKAKVDLADLLLSLAKKGFNEVLVESGAQLAGAFIEQGLVDELILYQAPKLMGAEAKSLVNMPSIKSLSAAKELDIVDICKVGRDIRITAKLIN</sequence>
<comment type="function">
    <text evidence="1 12">Converts 2,5-diamino-6-(ribosylamino)-4(3h)-pyrimidinone 5'-phosphate into 5-amino-6-(ribosylamino)-2,4(1h,3h)-pyrimidinedione 5'-phosphate.</text>
</comment>
<evidence type="ECO:0000313" key="18">
    <source>
        <dbReference type="Proteomes" id="UP000315303"/>
    </source>
</evidence>
<dbReference type="SUPFAM" id="SSF53597">
    <property type="entry name" value="Dihydrofolate reductase-like"/>
    <property type="match status" value="1"/>
</dbReference>
<dbReference type="InterPro" id="IPR011549">
    <property type="entry name" value="RibD_C"/>
</dbReference>
<evidence type="ECO:0000256" key="6">
    <source>
        <dbReference type="ARBA" id="ARBA00022619"/>
    </source>
</evidence>
<dbReference type="GO" id="GO:0008270">
    <property type="term" value="F:zinc ion binding"/>
    <property type="evidence" value="ECO:0007669"/>
    <property type="project" value="InterPro"/>
</dbReference>
<reference evidence="17 18" key="1">
    <citation type="submission" date="2019-01" db="EMBL/GenBank/DDBJ databases">
        <title>Litorilituus lipolytica sp. nov., isolated from intertidal sand of the Yellow Sea in China.</title>
        <authorList>
            <person name="Liu A."/>
        </authorList>
    </citation>
    <scope>NUCLEOTIDE SEQUENCE [LARGE SCALE GENOMIC DNA]</scope>
    <source>
        <strain evidence="17 18">RZ04</strain>
    </source>
</reference>
<dbReference type="SUPFAM" id="SSF53927">
    <property type="entry name" value="Cytidine deaminase-like"/>
    <property type="match status" value="1"/>
</dbReference>
<feature type="binding site" evidence="15">
    <location>
        <position position="77"/>
    </location>
    <ligand>
        <name>Zn(2+)</name>
        <dbReference type="ChEBI" id="CHEBI:29105"/>
        <note>catalytic</note>
    </ligand>
</feature>
<dbReference type="NCBIfam" id="TIGR00227">
    <property type="entry name" value="ribD_Cterm"/>
    <property type="match status" value="1"/>
</dbReference>
<dbReference type="GO" id="GO:0050661">
    <property type="term" value="F:NADP binding"/>
    <property type="evidence" value="ECO:0007669"/>
    <property type="project" value="InterPro"/>
</dbReference>
<keyword evidence="11" id="KW-0511">Multifunctional enzyme</keyword>
<feature type="active site" description="Proton donor" evidence="13">
    <location>
        <position position="46"/>
    </location>
</feature>
<comment type="cofactor">
    <cofactor evidence="12 15">
        <name>Zn(2+)</name>
        <dbReference type="ChEBI" id="CHEBI:29105"/>
    </cofactor>
    <text evidence="12 15">Binds 1 zinc ion.</text>
</comment>
<feature type="binding site" evidence="14">
    <location>
        <position position="186"/>
    </location>
    <ligand>
        <name>substrate</name>
    </ligand>
</feature>
<evidence type="ECO:0000256" key="15">
    <source>
        <dbReference type="PIRSR" id="PIRSR006769-3"/>
    </source>
</evidence>
<proteinExistence type="inferred from homology"/>
<keyword evidence="10 12" id="KW-0560">Oxidoreductase</keyword>
<comment type="catalytic activity">
    <reaction evidence="12">
        <text>2,5-diamino-6-hydroxy-4-(5-phosphoribosylamino)-pyrimidine + H2O + H(+) = 5-amino-6-(5-phospho-D-ribosylamino)uracil + NH4(+)</text>
        <dbReference type="Rhea" id="RHEA:21868"/>
        <dbReference type="ChEBI" id="CHEBI:15377"/>
        <dbReference type="ChEBI" id="CHEBI:15378"/>
        <dbReference type="ChEBI" id="CHEBI:28938"/>
        <dbReference type="ChEBI" id="CHEBI:58453"/>
        <dbReference type="ChEBI" id="CHEBI:58614"/>
        <dbReference type="EC" id="3.5.4.26"/>
    </reaction>
</comment>
<dbReference type="CDD" id="cd01284">
    <property type="entry name" value="Riboflavin_deaminase-reductase"/>
    <property type="match status" value="1"/>
</dbReference>
<feature type="binding site" evidence="14">
    <location>
        <position position="170"/>
    </location>
    <ligand>
        <name>substrate</name>
    </ligand>
</feature>
<evidence type="ECO:0000256" key="10">
    <source>
        <dbReference type="ARBA" id="ARBA00023002"/>
    </source>
</evidence>
<dbReference type="Pfam" id="PF01872">
    <property type="entry name" value="RibD_C"/>
    <property type="match status" value="1"/>
</dbReference>
<comment type="similarity">
    <text evidence="4 12">In the N-terminal section; belongs to the cytidine and deoxycytidylate deaminase family.</text>
</comment>
<evidence type="ECO:0000256" key="9">
    <source>
        <dbReference type="ARBA" id="ARBA00022857"/>
    </source>
</evidence>
<dbReference type="InterPro" id="IPR016193">
    <property type="entry name" value="Cytidine_deaminase-like"/>
</dbReference>
<accession>A0A502L954</accession>
<comment type="similarity">
    <text evidence="5 12">In the C-terminal section; belongs to the HTP reductase family.</text>
</comment>
<dbReference type="PROSITE" id="PS00903">
    <property type="entry name" value="CYT_DCMP_DEAMINASES_1"/>
    <property type="match status" value="1"/>
</dbReference>
<evidence type="ECO:0000256" key="1">
    <source>
        <dbReference type="ARBA" id="ARBA00002151"/>
    </source>
</evidence>
<feature type="binding site" evidence="15">
    <location>
        <position position="44"/>
    </location>
    <ligand>
        <name>Zn(2+)</name>
        <dbReference type="ChEBI" id="CHEBI:29105"/>
        <note>catalytic</note>
    </ligand>
</feature>
<evidence type="ECO:0000256" key="8">
    <source>
        <dbReference type="ARBA" id="ARBA00022833"/>
    </source>
</evidence>
<dbReference type="GO" id="GO:0009231">
    <property type="term" value="P:riboflavin biosynthetic process"/>
    <property type="evidence" value="ECO:0007669"/>
    <property type="project" value="UniProtKB-UniPathway"/>
</dbReference>
<comment type="pathway">
    <text evidence="3 12">Cofactor biosynthesis; riboflavin biosynthesis; 5-amino-6-(D-ribitylamino)uracil from GTP: step 3/4.</text>
</comment>
<feature type="binding site" evidence="14">
    <location>
        <position position="320"/>
    </location>
    <ligand>
        <name>substrate</name>
    </ligand>
</feature>
<comment type="catalytic activity">
    <reaction evidence="12">
        <text>5-amino-6-(5-phospho-D-ribitylamino)uracil + NADP(+) = 5-amino-6-(5-phospho-D-ribosylamino)uracil + NADPH + H(+)</text>
        <dbReference type="Rhea" id="RHEA:17845"/>
        <dbReference type="ChEBI" id="CHEBI:15378"/>
        <dbReference type="ChEBI" id="CHEBI:57783"/>
        <dbReference type="ChEBI" id="CHEBI:58349"/>
        <dbReference type="ChEBI" id="CHEBI:58421"/>
        <dbReference type="ChEBI" id="CHEBI:58453"/>
        <dbReference type="EC" id="1.1.1.193"/>
    </reaction>
</comment>
<keyword evidence="9 12" id="KW-0521">NADP</keyword>
<feature type="binding site" evidence="14">
    <location>
        <position position="209"/>
    </location>
    <ligand>
        <name>substrate</name>
    </ligand>
</feature>
<organism evidence="17 18">
    <name type="scientific">Litorilituus lipolyticus</name>
    <dbReference type="NCBI Taxonomy" id="2491017"/>
    <lineage>
        <taxon>Bacteria</taxon>
        <taxon>Pseudomonadati</taxon>
        <taxon>Pseudomonadota</taxon>
        <taxon>Gammaproteobacteria</taxon>
        <taxon>Alteromonadales</taxon>
        <taxon>Colwelliaceae</taxon>
        <taxon>Litorilituus</taxon>
    </lineage>
</organism>
<dbReference type="Pfam" id="PF00383">
    <property type="entry name" value="dCMP_cyt_deam_1"/>
    <property type="match status" value="1"/>
</dbReference>
<dbReference type="Gene3D" id="3.40.430.10">
    <property type="entry name" value="Dihydrofolate Reductase, subunit A"/>
    <property type="match status" value="1"/>
</dbReference>
<dbReference type="PANTHER" id="PTHR38011">
    <property type="entry name" value="DIHYDROFOLATE REDUCTASE FAMILY PROTEIN (AFU_ORTHOLOGUE AFUA_8G06820)"/>
    <property type="match status" value="1"/>
</dbReference>
<dbReference type="NCBIfam" id="TIGR00326">
    <property type="entry name" value="eubact_ribD"/>
    <property type="match status" value="1"/>
</dbReference>
<dbReference type="AlphaFoldDB" id="A0A502L954"/>
<dbReference type="GO" id="GO:0008835">
    <property type="term" value="F:diaminohydroxyphosphoribosylaminopyrimidine deaminase activity"/>
    <property type="evidence" value="ECO:0007669"/>
    <property type="project" value="UniProtKB-EC"/>
</dbReference>
<gene>
    <name evidence="17" type="primary">ribD</name>
    <name evidence="17" type="ORF">EPA86_01785</name>
</gene>
<evidence type="ECO:0000313" key="17">
    <source>
        <dbReference type="EMBL" id="TPH18643.1"/>
    </source>
</evidence>
<feature type="binding site" evidence="14">
    <location>
        <begin position="322"/>
        <end position="328"/>
    </location>
    <ligand>
        <name>NADP(+)</name>
        <dbReference type="ChEBI" id="CHEBI:58349"/>
    </ligand>
</feature>
<evidence type="ECO:0000256" key="13">
    <source>
        <dbReference type="PIRSR" id="PIRSR006769-1"/>
    </source>
</evidence>
<evidence type="ECO:0000256" key="2">
    <source>
        <dbReference type="ARBA" id="ARBA00004882"/>
    </source>
</evidence>
<evidence type="ECO:0000256" key="11">
    <source>
        <dbReference type="ARBA" id="ARBA00023268"/>
    </source>
</evidence>
<feature type="binding site" evidence="14">
    <location>
        <position position="202"/>
    </location>
    <ligand>
        <name>NADP(+)</name>
        <dbReference type="ChEBI" id="CHEBI:58349"/>
    </ligand>
</feature>
<dbReference type="InterPro" id="IPR002734">
    <property type="entry name" value="RibDG_C"/>
</dbReference>
<name>A0A502L954_9GAMM</name>
<dbReference type="InterPro" id="IPR004794">
    <property type="entry name" value="Eubact_RibD"/>
</dbReference>
<keyword evidence="18" id="KW-1185">Reference proteome</keyword>
<dbReference type="GO" id="GO:0008703">
    <property type="term" value="F:5-amino-6-(5-phosphoribosylamino)uracil reductase activity"/>
    <property type="evidence" value="ECO:0007669"/>
    <property type="project" value="UniProtKB-EC"/>
</dbReference>
<dbReference type="InterPro" id="IPR050765">
    <property type="entry name" value="Riboflavin_Biosynth_HTPR"/>
</dbReference>
<dbReference type="EC" id="3.5.4.26" evidence="12"/>
<dbReference type="InterPro" id="IPR002125">
    <property type="entry name" value="CMP_dCMP_dom"/>
</dbReference>
<dbReference type="UniPathway" id="UPA00275">
    <property type="reaction ID" value="UER00401"/>
</dbReference>
<dbReference type="PROSITE" id="PS51747">
    <property type="entry name" value="CYT_DCMP_DEAMINASES_2"/>
    <property type="match status" value="1"/>
</dbReference>
<dbReference type="InterPro" id="IPR016192">
    <property type="entry name" value="APOBEC/CMP_deaminase_Zn-bd"/>
</dbReference>
<evidence type="ECO:0000256" key="4">
    <source>
        <dbReference type="ARBA" id="ARBA00005259"/>
    </source>
</evidence>
<feature type="domain" description="CMP/dCMP-type deaminase" evidence="16">
    <location>
        <begin position="1"/>
        <end position="124"/>
    </location>
</feature>
<feature type="binding site" evidence="14">
    <location>
        <position position="156"/>
    </location>
    <ligand>
        <name>NADP(+)</name>
        <dbReference type="ChEBI" id="CHEBI:58349"/>
    </ligand>
</feature>
<dbReference type="Gene3D" id="3.40.140.10">
    <property type="entry name" value="Cytidine Deaminase, domain 2"/>
    <property type="match status" value="1"/>
</dbReference>
<protein>
    <recommendedName>
        <fullName evidence="12">Riboflavin biosynthesis protein RibD</fullName>
    </recommendedName>
    <domain>
        <recommendedName>
            <fullName evidence="12">Diaminohydroxyphosphoribosylaminopyrimidine deaminase</fullName>
            <shortName evidence="12">DRAP deaminase</shortName>
            <ecNumber evidence="12">3.5.4.26</ecNumber>
        </recommendedName>
        <alternativeName>
            <fullName evidence="12">Riboflavin-specific deaminase</fullName>
        </alternativeName>
    </domain>
    <domain>
        <recommendedName>
            <fullName evidence="12">5-amino-6-(5-phosphoribosylamino)uracil reductase</fullName>
            <ecNumber evidence="12">1.1.1.193</ecNumber>
        </recommendedName>
        <alternativeName>
            <fullName evidence="12">HTP reductase</fullName>
        </alternativeName>
    </domain>
</protein>
<evidence type="ECO:0000256" key="14">
    <source>
        <dbReference type="PIRSR" id="PIRSR006769-2"/>
    </source>
</evidence>
<evidence type="ECO:0000256" key="12">
    <source>
        <dbReference type="PIRNR" id="PIRNR006769"/>
    </source>
</evidence>
<comment type="pathway">
    <text evidence="2 12">Cofactor biosynthesis; riboflavin biosynthesis; 5-amino-6-(D-ribitylamino)uracil from GTP: step 2/4.</text>
</comment>
<keyword evidence="12 17" id="KW-0378">Hydrolase</keyword>
<feature type="binding site" evidence="14">
    <location>
        <position position="172"/>
    </location>
    <ligand>
        <name>NADP(+)</name>
        <dbReference type="ChEBI" id="CHEBI:58349"/>
    </ligand>
</feature>
<evidence type="ECO:0000256" key="3">
    <source>
        <dbReference type="ARBA" id="ARBA00004910"/>
    </source>
</evidence>
<keyword evidence="6 12" id="KW-0686">Riboflavin biosynthesis</keyword>
<dbReference type="OrthoDB" id="9800865at2"/>
<feature type="binding site" evidence="14">
    <location>
        <position position="235"/>
    </location>
    <ligand>
        <name>NADP(+)</name>
        <dbReference type="ChEBI" id="CHEBI:58349"/>
    </ligand>
</feature>
<evidence type="ECO:0000256" key="5">
    <source>
        <dbReference type="ARBA" id="ARBA00007417"/>
    </source>
</evidence>